<name>A0ABV8PL30_9FLAO</name>
<sequence>MIYYKQASSDQELEQILSLQQKNLIKSLSHEEQEKEGFVTVEHSLEILKAMNDECGHIIAVENGDVVGYALCMHPIFGDSIEVLRPMFAEINKVMPEKNNYIVMGQICVAKSHRGKGIFRNLYLTMKNRLPEGFDAIITEVDGKNKRSLTAHAAVGFKTLKVYKSGGKNWHLIILE</sequence>
<dbReference type="InterPro" id="IPR016181">
    <property type="entry name" value="Acyl_CoA_acyltransferase"/>
</dbReference>
<evidence type="ECO:0000259" key="1">
    <source>
        <dbReference type="PROSITE" id="PS51186"/>
    </source>
</evidence>
<proteinExistence type="predicted"/>
<comment type="caution">
    <text evidence="2">The sequence shown here is derived from an EMBL/GenBank/DDBJ whole genome shotgun (WGS) entry which is preliminary data.</text>
</comment>
<dbReference type="RefSeq" id="WP_379764898.1">
    <property type="nucleotide sequence ID" value="NZ_JBHSCL010000007.1"/>
</dbReference>
<organism evidence="2 3">
    <name type="scientific">Flagellimonas marina</name>
    <dbReference type="NCBI Taxonomy" id="1775168"/>
    <lineage>
        <taxon>Bacteria</taxon>
        <taxon>Pseudomonadati</taxon>
        <taxon>Bacteroidota</taxon>
        <taxon>Flavobacteriia</taxon>
        <taxon>Flavobacteriales</taxon>
        <taxon>Flavobacteriaceae</taxon>
        <taxon>Flagellimonas</taxon>
    </lineage>
</organism>
<feature type="domain" description="N-acetyltransferase" evidence="1">
    <location>
        <begin position="2"/>
        <end position="176"/>
    </location>
</feature>
<dbReference type="Pfam" id="PF00583">
    <property type="entry name" value="Acetyltransf_1"/>
    <property type="match status" value="1"/>
</dbReference>
<dbReference type="SUPFAM" id="SSF55729">
    <property type="entry name" value="Acyl-CoA N-acyltransferases (Nat)"/>
    <property type="match status" value="1"/>
</dbReference>
<keyword evidence="2" id="KW-0012">Acyltransferase</keyword>
<protein>
    <submittedName>
        <fullName evidence="2">GNAT family N-acetyltransferase</fullName>
        <ecNumber evidence="2">2.3.-.-</ecNumber>
    </submittedName>
</protein>
<accession>A0ABV8PL30</accession>
<dbReference type="Proteomes" id="UP001595841">
    <property type="component" value="Unassembled WGS sequence"/>
</dbReference>
<dbReference type="EC" id="2.3.-.-" evidence="2"/>
<dbReference type="Gene3D" id="3.40.630.30">
    <property type="match status" value="1"/>
</dbReference>
<dbReference type="EMBL" id="JBHSCL010000007">
    <property type="protein sequence ID" value="MFC4220898.1"/>
    <property type="molecule type" value="Genomic_DNA"/>
</dbReference>
<dbReference type="PROSITE" id="PS51186">
    <property type="entry name" value="GNAT"/>
    <property type="match status" value="1"/>
</dbReference>
<dbReference type="InterPro" id="IPR000182">
    <property type="entry name" value="GNAT_dom"/>
</dbReference>
<keyword evidence="2" id="KW-0808">Transferase</keyword>
<gene>
    <name evidence="2" type="ORF">ACFOWS_12170</name>
</gene>
<reference evidence="3" key="1">
    <citation type="journal article" date="2019" name="Int. J. Syst. Evol. Microbiol.">
        <title>The Global Catalogue of Microorganisms (GCM) 10K type strain sequencing project: providing services to taxonomists for standard genome sequencing and annotation.</title>
        <authorList>
            <consortium name="The Broad Institute Genomics Platform"/>
            <consortium name="The Broad Institute Genome Sequencing Center for Infectious Disease"/>
            <person name="Wu L."/>
            <person name="Ma J."/>
        </authorList>
    </citation>
    <scope>NUCLEOTIDE SEQUENCE [LARGE SCALE GENOMIC DNA]</scope>
    <source>
        <strain evidence="3">CGMCC 1.15774</strain>
    </source>
</reference>
<dbReference type="GO" id="GO:0016746">
    <property type="term" value="F:acyltransferase activity"/>
    <property type="evidence" value="ECO:0007669"/>
    <property type="project" value="UniProtKB-KW"/>
</dbReference>
<evidence type="ECO:0000313" key="3">
    <source>
        <dbReference type="Proteomes" id="UP001595841"/>
    </source>
</evidence>
<keyword evidence="3" id="KW-1185">Reference proteome</keyword>
<evidence type="ECO:0000313" key="2">
    <source>
        <dbReference type="EMBL" id="MFC4220898.1"/>
    </source>
</evidence>